<keyword evidence="1" id="KW-0812">Transmembrane</keyword>
<feature type="transmembrane region" description="Helical" evidence="1">
    <location>
        <begin position="73"/>
        <end position="96"/>
    </location>
</feature>
<protein>
    <recommendedName>
        <fullName evidence="4">Cyd operon protein YbgE</fullName>
    </recommendedName>
</protein>
<name>A0A9X0EH29_9PSED</name>
<keyword evidence="1" id="KW-1133">Transmembrane helix</keyword>
<evidence type="ECO:0000256" key="1">
    <source>
        <dbReference type="SAM" id="Phobius"/>
    </source>
</evidence>
<reference evidence="2 3" key="1">
    <citation type="submission" date="2014-09" db="EMBL/GenBank/DDBJ databases">
        <title>Genome sequence of Pseudomonas lutea strain DSM 17257T.</title>
        <authorList>
            <person name="Kwak Y."/>
            <person name="Shin J.-H."/>
        </authorList>
    </citation>
    <scope>NUCLEOTIDE SEQUENCE [LARGE SCALE GENOMIC DNA]</scope>
    <source>
        <strain evidence="2 3">DSM 17257</strain>
    </source>
</reference>
<dbReference type="InterPro" id="IPR011846">
    <property type="entry name" value="Cyd_oper_YbgE"/>
</dbReference>
<comment type="caution">
    <text evidence="2">The sequence shown here is derived from an EMBL/GenBank/DDBJ whole genome shotgun (WGS) entry which is preliminary data.</text>
</comment>
<feature type="transmembrane region" description="Helical" evidence="1">
    <location>
        <begin position="16"/>
        <end position="34"/>
    </location>
</feature>
<dbReference type="Proteomes" id="UP000029719">
    <property type="component" value="Unassembled WGS sequence"/>
</dbReference>
<proteinExistence type="predicted"/>
<evidence type="ECO:0000313" key="3">
    <source>
        <dbReference type="Proteomes" id="UP000029719"/>
    </source>
</evidence>
<keyword evidence="1" id="KW-0472">Membrane</keyword>
<sequence length="102" mass="11179">MAVTAEAGSEPVRYSIGRAVSLLMAVPLSLVLLIHPASMLDANGHYSHSVLMLVMWGVAGGFVHGVGFEPRAMAWRVVFHLLPAWVLMALGYGMWLTARQWF</sequence>
<dbReference type="EMBL" id="JRMB01000001">
    <property type="protein sequence ID" value="KGF65751.1"/>
    <property type="molecule type" value="Genomic_DNA"/>
</dbReference>
<evidence type="ECO:0008006" key="4">
    <source>
        <dbReference type="Google" id="ProtNLM"/>
    </source>
</evidence>
<evidence type="ECO:0000313" key="2">
    <source>
        <dbReference type="EMBL" id="KGF65751.1"/>
    </source>
</evidence>
<dbReference type="Pfam" id="PF09600">
    <property type="entry name" value="Cyd_oper_YbgE"/>
    <property type="match status" value="1"/>
</dbReference>
<feature type="transmembrane region" description="Helical" evidence="1">
    <location>
        <begin position="46"/>
        <end position="67"/>
    </location>
</feature>
<accession>A0A9X0EH29</accession>
<dbReference type="AlphaFoldDB" id="A0A9X0EH29"/>
<organism evidence="2 3">
    <name type="scientific">Pseudomonas lutea</name>
    <dbReference type="NCBI Taxonomy" id="243924"/>
    <lineage>
        <taxon>Bacteria</taxon>
        <taxon>Pseudomonadati</taxon>
        <taxon>Pseudomonadota</taxon>
        <taxon>Gammaproteobacteria</taxon>
        <taxon>Pseudomonadales</taxon>
        <taxon>Pseudomonadaceae</taxon>
        <taxon>Pseudomonas</taxon>
    </lineage>
</organism>
<gene>
    <name evidence="2" type="ORF">LT42_07485</name>
</gene>